<feature type="non-terminal residue" evidence="4">
    <location>
        <position position="1"/>
    </location>
</feature>
<evidence type="ECO:0000259" key="3">
    <source>
        <dbReference type="Pfam" id="PF11838"/>
    </source>
</evidence>
<keyword evidence="5" id="KW-1185">Reference proteome</keyword>
<dbReference type="GO" id="GO:0008270">
    <property type="term" value="F:zinc ion binding"/>
    <property type="evidence" value="ECO:0007669"/>
    <property type="project" value="TreeGrafter"/>
</dbReference>
<dbReference type="Pfam" id="PF11838">
    <property type="entry name" value="ERAP1_C"/>
    <property type="match status" value="1"/>
</dbReference>
<accession>A0A6G0WSS8</accession>
<dbReference type="GO" id="GO:0042277">
    <property type="term" value="F:peptide binding"/>
    <property type="evidence" value="ECO:0007669"/>
    <property type="project" value="TreeGrafter"/>
</dbReference>
<reference evidence="4 5" key="1">
    <citation type="submission" date="2019-08" db="EMBL/GenBank/DDBJ databases">
        <title>Whole genome of Aphis craccivora.</title>
        <authorList>
            <person name="Voronova N.V."/>
            <person name="Shulinski R.S."/>
            <person name="Bandarenka Y.V."/>
            <person name="Zhorov D.G."/>
            <person name="Warner D."/>
        </authorList>
    </citation>
    <scope>NUCLEOTIDE SEQUENCE [LARGE SCALE GENOMIC DNA]</scope>
    <source>
        <strain evidence="4">180601</strain>
        <tissue evidence="4">Whole Body</tissue>
    </source>
</reference>
<name>A0A6G0WSS8_APHCR</name>
<organism evidence="4 5">
    <name type="scientific">Aphis craccivora</name>
    <name type="common">Cowpea aphid</name>
    <dbReference type="NCBI Taxonomy" id="307492"/>
    <lineage>
        <taxon>Eukaryota</taxon>
        <taxon>Metazoa</taxon>
        <taxon>Ecdysozoa</taxon>
        <taxon>Arthropoda</taxon>
        <taxon>Hexapoda</taxon>
        <taxon>Insecta</taxon>
        <taxon>Pterygota</taxon>
        <taxon>Neoptera</taxon>
        <taxon>Paraneoptera</taxon>
        <taxon>Hemiptera</taxon>
        <taxon>Sternorrhyncha</taxon>
        <taxon>Aphidomorpha</taxon>
        <taxon>Aphidoidea</taxon>
        <taxon>Aphididae</taxon>
        <taxon>Aphidini</taxon>
        <taxon>Aphis</taxon>
        <taxon>Aphis</taxon>
    </lineage>
</organism>
<evidence type="ECO:0000313" key="4">
    <source>
        <dbReference type="EMBL" id="KAF0730484.1"/>
    </source>
</evidence>
<protein>
    <recommendedName>
        <fullName evidence="3">ERAP1-like C-terminal domain-containing protein</fullName>
    </recommendedName>
</protein>
<feature type="domain" description="ERAP1-like C-terminal" evidence="3">
    <location>
        <begin position="1"/>
        <end position="214"/>
    </location>
</feature>
<dbReference type="AlphaFoldDB" id="A0A6G0WSS8"/>
<comment type="caution">
    <text evidence="4">The sequence shown here is derived from an EMBL/GenBank/DDBJ whole genome shotgun (WGS) entry which is preliminary data.</text>
</comment>
<dbReference type="EMBL" id="VUJU01008450">
    <property type="protein sequence ID" value="KAF0730484.1"/>
    <property type="molecule type" value="Genomic_DNA"/>
</dbReference>
<comment type="similarity">
    <text evidence="1">Belongs to the peptidase M1 family.</text>
</comment>
<sequence length="232" mass="27472">KYVQHLLGNLKENFWNDSNNRKFLDRRLRGVILNMGCLYGLPNYQTTVYELFKRFLDDKIQPNPDIRYTVYYYGMSQGNASEWDKLWELFLSEQEPQEKVKLMVALTAIKETEILTRLLQYAKNESYIRSQDYFIIISQISRNPVGTQLVWDFLRDEWQYLVDRFSLNDRAFGRLIPSVCSNFNTHERLEEMKVFFDKYPEAGAGKAGRKTALEVVSNNIKWLENHEAAIIQ</sequence>
<keyword evidence="2" id="KW-0645">Protease</keyword>
<proteinExistence type="inferred from homology"/>
<dbReference type="GO" id="GO:0043171">
    <property type="term" value="P:peptide catabolic process"/>
    <property type="evidence" value="ECO:0007669"/>
    <property type="project" value="TreeGrafter"/>
</dbReference>
<gene>
    <name evidence="4" type="ORF">FWK35_00027588</name>
</gene>
<dbReference type="GO" id="GO:0006508">
    <property type="term" value="P:proteolysis"/>
    <property type="evidence" value="ECO:0007669"/>
    <property type="project" value="TreeGrafter"/>
</dbReference>
<keyword evidence="2" id="KW-0378">Hydrolase</keyword>
<dbReference type="GO" id="GO:0005615">
    <property type="term" value="C:extracellular space"/>
    <property type="evidence" value="ECO:0007669"/>
    <property type="project" value="TreeGrafter"/>
</dbReference>
<dbReference type="Proteomes" id="UP000478052">
    <property type="component" value="Unassembled WGS sequence"/>
</dbReference>
<dbReference type="InterPro" id="IPR050344">
    <property type="entry name" value="Peptidase_M1_aminopeptidases"/>
</dbReference>
<dbReference type="PANTHER" id="PTHR11533:SF276">
    <property type="entry name" value="GLUTAMYL AMINOPEPTIDASE"/>
    <property type="match status" value="1"/>
</dbReference>
<dbReference type="OrthoDB" id="6626199at2759"/>
<dbReference type="InterPro" id="IPR024571">
    <property type="entry name" value="ERAP1-like_C_dom"/>
</dbReference>
<evidence type="ECO:0000256" key="1">
    <source>
        <dbReference type="ARBA" id="ARBA00010136"/>
    </source>
</evidence>
<evidence type="ECO:0000313" key="5">
    <source>
        <dbReference type="Proteomes" id="UP000478052"/>
    </source>
</evidence>
<dbReference type="GO" id="GO:0005737">
    <property type="term" value="C:cytoplasm"/>
    <property type="evidence" value="ECO:0007669"/>
    <property type="project" value="TreeGrafter"/>
</dbReference>
<dbReference type="PANTHER" id="PTHR11533">
    <property type="entry name" value="PROTEASE M1 ZINC METALLOPROTEASE"/>
    <property type="match status" value="1"/>
</dbReference>
<keyword evidence="2" id="KW-0031">Aminopeptidase</keyword>
<dbReference type="Gene3D" id="1.25.50.20">
    <property type="match status" value="1"/>
</dbReference>
<evidence type="ECO:0000256" key="2">
    <source>
        <dbReference type="ARBA" id="ARBA00022438"/>
    </source>
</evidence>
<dbReference type="GO" id="GO:0070006">
    <property type="term" value="F:metalloaminopeptidase activity"/>
    <property type="evidence" value="ECO:0007669"/>
    <property type="project" value="TreeGrafter"/>
</dbReference>
<dbReference type="GO" id="GO:0016020">
    <property type="term" value="C:membrane"/>
    <property type="evidence" value="ECO:0007669"/>
    <property type="project" value="TreeGrafter"/>
</dbReference>